<dbReference type="InterPro" id="IPR012340">
    <property type="entry name" value="NA-bd_OB-fold"/>
</dbReference>
<evidence type="ECO:0000313" key="7">
    <source>
        <dbReference type="EMBL" id="OAF65557.1"/>
    </source>
</evidence>
<comment type="caution">
    <text evidence="7">The sequence shown here is derived from an EMBL/GenBank/DDBJ whole genome shotgun (WGS) entry which is preliminary data.</text>
</comment>
<protein>
    <recommendedName>
        <fullName evidence="6">Replication protein A C-terminal domain-containing protein</fullName>
    </recommendedName>
</protein>
<dbReference type="InterPro" id="IPR014892">
    <property type="entry name" value="RPA_C"/>
</dbReference>
<dbReference type="GO" id="GO:0035861">
    <property type="term" value="C:site of double-strand break"/>
    <property type="evidence" value="ECO:0007669"/>
    <property type="project" value="TreeGrafter"/>
</dbReference>
<keyword evidence="3" id="KW-0238">DNA-binding</keyword>
<dbReference type="GO" id="GO:0005662">
    <property type="term" value="C:DNA replication factor A complex"/>
    <property type="evidence" value="ECO:0007669"/>
    <property type="project" value="TreeGrafter"/>
</dbReference>
<dbReference type="PANTHER" id="PTHR13989">
    <property type="entry name" value="REPLICATION PROTEIN A-RELATED"/>
    <property type="match status" value="1"/>
</dbReference>
<organism evidence="7 8">
    <name type="scientific">Intoshia linei</name>
    <dbReference type="NCBI Taxonomy" id="1819745"/>
    <lineage>
        <taxon>Eukaryota</taxon>
        <taxon>Metazoa</taxon>
        <taxon>Spiralia</taxon>
        <taxon>Lophotrochozoa</taxon>
        <taxon>Mesozoa</taxon>
        <taxon>Orthonectida</taxon>
        <taxon>Rhopaluridae</taxon>
        <taxon>Intoshia</taxon>
    </lineage>
</organism>
<dbReference type="SUPFAM" id="SSF50249">
    <property type="entry name" value="Nucleic acid-binding proteins"/>
    <property type="match status" value="1"/>
</dbReference>
<feature type="domain" description="Replication protein A C-terminal" evidence="6">
    <location>
        <begin position="173"/>
        <end position="240"/>
    </location>
</feature>
<dbReference type="GO" id="GO:0000724">
    <property type="term" value="P:double-strand break repair via homologous recombination"/>
    <property type="evidence" value="ECO:0007669"/>
    <property type="project" value="TreeGrafter"/>
</dbReference>
<evidence type="ECO:0000256" key="5">
    <source>
        <dbReference type="SAM" id="MobiDB-lite"/>
    </source>
</evidence>
<name>A0A177AU58_9BILA</name>
<evidence type="ECO:0000256" key="2">
    <source>
        <dbReference type="ARBA" id="ARBA00007815"/>
    </source>
</evidence>
<keyword evidence="8" id="KW-1185">Reference proteome</keyword>
<sequence>MQDYEHQTATGGFFQTEQKTKPPVTSNTLSPCSVSQVLRATKDEQMGTTIDGHRVFLVKVIGYIEEVDDKEAWIMHKLIDHSSQSPLCVKSLKGDDCSAQQYLSVLKKIKNKSYVSVIGNIRMNEDSIPFITCYSMKLVSDINQLFCHLAHIMVAHKFLRMGNVQSNDIEPFQSSFRNETDNITPLSRQVLKCLEKCTNARGLSINELYNLIPLESHQSILDTMENLASEGHCFTTVDDQHYKITTYDV</sequence>
<reference evidence="7 8" key="1">
    <citation type="submission" date="2016-04" db="EMBL/GenBank/DDBJ databases">
        <title>The genome of Intoshia linei affirms orthonectids as highly simplified spiralians.</title>
        <authorList>
            <person name="Mikhailov K.V."/>
            <person name="Slusarev G.S."/>
            <person name="Nikitin M.A."/>
            <person name="Logacheva M.D."/>
            <person name="Penin A."/>
            <person name="Aleoshin V."/>
            <person name="Panchin Y.V."/>
        </authorList>
    </citation>
    <scope>NUCLEOTIDE SEQUENCE [LARGE SCALE GENOMIC DNA]</scope>
    <source>
        <strain evidence="7">Intl2013</strain>
        <tissue evidence="7">Whole animal</tissue>
    </source>
</reference>
<dbReference type="Gene3D" id="2.40.50.140">
    <property type="entry name" value="Nucleic acid-binding proteins"/>
    <property type="match status" value="1"/>
</dbReference>
<keyword evidence="4" id="KW-0539">Nucleus</keyword>
<dbReference type="EMBL" id="LWCA01001242">
    <property type="protein sequence ID" value="OAF65557.1"/>
    <property type="molecule type" value="Genomic_DNA"/>
</dbReference>
<dbReference type="GO" id="GO:0000781">
    <property type="term" value="C:chromosome, telomeric region"/>
    <property type="evidence" value="ECO:0007669"/>
    <property type="project" value="TreeGrafter"/>
</dbReference>
<dbReference type="InterPro" id="IPR040260">
    <property type="entry name" value="RFA2-like"/>
</dbReference>
<evidence type="ECO:0000259" key="6">
    <source>
        <dbReference type="Pfam" id="PF08784"/>
    </source>
</evidence>
<dbReference type="GO" id="GO:0006260">
    <property type="term" value="P:DNA replication"/>
    <property type="evidence" value="ECO:0007669"/>
    <property type="project" value="TreeGrafter"/>
</dbReference>
<dbReference type="InterPro" id="IPR036388">
    <property type="entry name" value="WH-like_DNA-bd_sf"/>
</dbReference>
<dbReference type="Gene3D" id="1.10.10.10">
    <property type="entry name" value="Winged helix-like DNA-binding domain superfamily/Winged helix DNA-binding domain"/>
    <property type="match status" value="1"/>
</dbReference>
<evidence type="ECO:0000256" key="1">
    <source>
        <dbReference type="ARBA" id="ARBA00004123"/>
    </source>
</evidence>
<evidence type="ECO:0000256" key="4">
    <source>
        <dbReference type="ARBA" id="ARBA00023242"/>
    </source>
</evidence>
<dbReference type="GO" id="GO:0003697">
    <property type="term" value="F:single-stranded DNA binding"/>
    <property type="evidence" value="ECO:0007669"/>
    <property type="project" value="TreeGrafter"/>
</dbReference>
<dbReference type="GO" id="GO:0006289">
    <property type="term" value="P:nucleotide-excision repair"/>
    <property type="evidence" value="ECO:0007669"/>
    <property type="project" value="TreeGrafter"/>
</dbReference>
<dbReference type="AlphaFoldDB" id="A0A177AU58"/>
<dbReference type="OrthoDB" id="25571at2759"/>
<dbReference type="Proteomes" id="UP000078046">
    <property type="component" value="Unassembled WGS sequence"/>
</dbReference>
<proteinExistence type="inferred from homology"/>
<gene>
    <name evidence="7" type="ORF">A3Q56_06728</name>
</gene>
<dbReference type="Pfam" id="PF08784">
    <property type="entry name" value="RPA_C"/>
    <property type="match status" value="1"/>
</dbReference>
<dbReference type="PANTHER" id="PTHR13989:SF16">
    <property type="entry name" value="REPLICATION PROTEIN A2"/>
    <property type="match status" value="1"/>
</dbReference>
<comment type="similarity">
    <text evidence="2">Belongs to the replication factor A protein 2 family.</text>
</comment>
<dbReference type="SUPFAM" id="SSF46785">
    <property type="entry name" value="Winged helix' DNA-binding domain"/>
    <property type="match status" value="1"/>
</dbReference>
<feature type="region of interest" description="Disordered" evidence="5">
    <location>
        <begin position="1"/>
        <end position="28"/>
    </location>
</feature>
<evidence type="ECO:0000313" key="8">
    <source>
        <dbReference type="Proteomes" id="UP000078046"/>
    </source>
</evidence>
<feature type="compositionally biased region" description="Polar residues" evidence="5">
    <location>
        <begin position="7"/>
        <end position="28"/>
    </location>
</feature>
<dbReference type="InterPro" id="IPR036390">
    <property type="entry name" value="WH_DNA-bd_sf"/>
</dbReference>
<accession>A0A177AU58</accession>
<evidence type="ECO:0000256" key="3">
    <source>
        <dbReference type="ARBA" id="ARBA00023125"/>
    </source>
</evidence>
<comment type="subcellular location">
    <subcellularLocation>
        <location evidence="1">Nucleus</location>
    </subcellularLocation>
</comment>